<dbReference type="GO" id="GO:0005886">
    <property type="term" value="C:plasma membrane"/>
    <property type="evidence" value="ECO:0007669"/>
    <property type="project" value="UniProtKB-SubCell"/>
</dbReference>
<evidence type="ECO:0000259" key="15">
    <source>
        <dbReference type="PROSITE" id="PS50011"/>
    </source>
</evidence>
<keyword evidence="3" id="KW-0433">Leucine-rich repeat</keyword>
<dbReference type="FunFam" id="3.80.10.10:FF:000362">
    <property type="entry name" value="Putative LRR receptor-like serine/threonine-protein kinase IRK"/>
    <property type="match status" value="1"/>
</dbReference>
<name>A0AA86VVD3_9FABA</name>
<dbReference type="Pfam" id="PF08263">
    <property type="entry name" value="LRRNT_2"/>
    <property type="match status" value="1"/>
</dbReference>
<dbReference type="InterPro" id="IPR050647">
    <property type="entry name" value="Plant_LRR-RLKs"/>
</dbReference>
<proteinExistence type="predicted"/>
<evidence type="ECO:0000256" key="5">
    <source>
        <dbReference type="ARBA" id="ARBA00022729"/>
    </source>
</evidence>
<dbReference type="InterPro" id="IPR032675">
    <property type="entry name" value="LRR_dom_sf"/>
</dbReference>
<dbReference type="InterPro" id="IPR001611">
    <property type="entry name" value="Leu-rich_rpt"/>
</dbReference>
<dbReference type="EMBL" id="OY731398">
    <property type="protein sequence ID" value="CAJ1811955.1"/>
    <property type="molecule type" value="Genomic_DNA"/>
</dbReference>
<evidence type="ECO:0000256" key="3">
    <source>
        <dbReference type="ARBA" id="ARBA00022614"/>
    </source>
</evidence>
<feature type="domain" description="Protein kinase" evidence="15">
    <location>
        <begin position="753"/>
        <end position="1025"/>
    </location>
</feature>
<dbReference type="Pfam" id="PF00069">
    <property type="entry name" value="Pkinase"/>
    <property type="match status" value="1"/>
</dbReference>
<evidence type="ECO:0000256" key="14">
    <source>
        <dbReference type="SAM" id="Phobius"/>
    </source>
</evidence>
<dbReference type="FunFam" id="3.80.10.10:FF:000402">
    <property type="entry name" value="Putative LRR receptor-like serine/threonine-protein kinase IRK"/>
    <property type="match status" value="1"/>
</dbReference>
<evidence type="ECO:0000256" key="11">
    <source>
        <dbReference type="ARBA" id="ARBA00023170"/>
    </source>
</evidence>
<dbReference type="PANTHER" id="PTHR48056">
    <property type="entry name" value="LRR RECEPTOR-LIKE SERINE/THREONINE-PROTEIN KINASE-RELATED"/>
    <property type="match status" value="1"/>
</dbReference>
<keyword evidence="2" id="KW-1003">Cell membrane</keyword>
<keyword evidence="12" id="KW-0325">Glycoprotein</keyword>
<accession>A0AA86VVD3</accession>
<gene>
    <name evidence="16" type="ORF">AYBTSS11_LOCUS921</name>
</gene>
<dbReference type="FunFam" id="3.30.200.20:FF:000295">
    <property type="entry name" value="probable LRR receptor-like serine/threonine-protein kinase IRK"/>
    <property type="match status" value="1"/>
</dbReference>
<keyword evidence="4 14" id="KW-0812">Transmembrane</keyword>
<dbReference type="InterPro" id="IPR055414">
    <property type="entry name" value="LRR_R13L4/SHOC2-like"/>
</dbReference>
<dbReference type="Pfam" id="PF00560">
    <property type="entry name" value="LRR_1"/>
    <property type="match status" value="8"/>
</dbReference>
<evidence type="ECO:0000256" key="4">
    <source>
        <dbReference type="ARBA" id="ARBA00022692"/>
    </source>
</evidence>
<keyword evidence="6" id="KW-0677">Repeat</keyword>
<dbReference type="PANTHER" id="PTHR48056:SF82">
    <property type="entry name" value="LRR RECEPTOR-LIKE SERINE_THREONINE-PROTEIN KINASE IRK-RELATED"/>
    <property type="match status" value="1"/>
</dbReference>
<keyword evidence="11" id="KW-0675">Receptor</keyword>
<evidence type="ECO:0000313" key="17">
    <source>
        <dbReference type="Proteomes" id="UP001189624"/>
    </source>
</evidence>
<keyword evidence="10 14" id="KW-0472">Membrane</keyword>
<feature type="transmembrane region" description="Helical" evidence="14">
    <location>
        <begin position="69"/>
        <end position="89"/>
    </location>
</feature>
<dbReference type="InterPro" id="IPR017441">
    <property type="entry name" value="Protein_kinase_ATP_BS"/>
</dbReference>
<evidence type="ECO:0000256" key="6">
    <source>
        <dbReference type="ARBA" id="ARBA00022737"/>
    </source>
</evidence>
<dbReference type="SUPFAM" id="SSF52058">
    <property type="entry name" value="L domain-like"/>
    <property type="match status" value="2"/>
</dbReference>
<dbReference type="PROSITE" id="PS50011">
    <property type="entry name" value="PROTEIN_KINASE_DOM"/>
    <property type="match status" value="1"/>
</dbReference>
<feature type="binding site" evidence="13">
    <location>
        <position position="782"/>
    </location>
    <ligand>
        <name>ATP</name>
        <dbReference type="ChEBI" id="CHEBI:30616"/>
    </ligand>
</feature>
<dbReference type="CDD" id="cd14066">
    <property type="entry name" value="STKc_IRAK"/>
    <property type="match status" value="1"/>
</dbReference>
<keyword evidence="7 13" id="KW-0547">Nucleotide-binding</keyword>
<keyword evidence="8 13" id="KW-0067">ATP-binding</keyword>
<evidence type="ECO:0000313" key="16">
    <source>
        <dbReference type="EMBL" id="CAJ1811955.1"/>
    </source>
</evidence>
<dbReference type="Pfam" id="PF23598">
    <property type="entry name" value="LRR_14"/>
    <property type="match status" value="1"/>
</dbReference>
<dbReference type="Gene3D" id="1.10.510.10">
    <property type="entry name" value="Transferase(Phosphotransferase) domain 1"/>
    <property type="match status" value="1"/>
</dbReference>
<reference evidence="16" key="1">
    <citation type="submission" date="2023-10" db="EMBL/GenBank/DDBJ databases">
        <authorList>
            <person name="Domelevo Entfellner J.-B."/>
        </authorList>
    </citation>
    <scope>NUCLEOTIDE SEQUENCE</scope>
</reference>
<evidence type="ECO:0000256" key="8">
    <source>
        <dbReference type="ARBA" id="ARBA00022840"/>
    </source>
</evidence>
<dbReference type="Proteomes" id="UP001189624">
    <property type="component" value="Chromosome 1"/>
</dbReference>
<evidence type="ECO:0000256" key="13">
    <source>
        <dbReference type="PROSITE-ProRule" id="PRU10141"/>
    </source>
</evidence>
<evidence type="ECO:0000256" key="1">
    <source>
        <dbReference type="ARBA" id="ARBA00004251"/>
    </source>
</evidence>
<dbReference type="Gramene" id="rna-AYBTSS11_LOCUS921">
    <property type="protein sequence ID" value="CAJ1811955.1"/>
    <property type="gene ID" value="gene-AYBTSS11_LOCUS921"/>
</dbReference>
<evidence type="ECO:0000256" key="2">
    <source>
        <dbReference type="ARBA" id="ARBA00022475"/>
    </source>
</evidence>
<dbReference type="Gene3D" id="3.30.200.20">
    <property type="entry name" value="Phosphorylase Kinase, domain 1"/>
    <property type="match status" value="1"/>
</dbReference>
<dbReference type="InterPro" id="IPR000719">
    <property type="entry name" value="Prot_kinase_dom"/>
</dbReference>
<dbReference type="GO" id="GO:0004672">
    <property type="term" value="F:protein kinase activity"/>
    <property type="evidence" value="ECO:0007669"/>
    <property type="project" value="InterPro"/>
</dbReference>
<dbReference type="AlphaFoldDB" id="A0AA86VVD3"/>
<dbReference type="GO" id="GO:0005524">
    <property type="term" value="F:ATP binding"/>
    <property type="evidence" value="ECO:0007669"/>
    <property type="project" value="UniProtKB-UniRule"/>
</dbReference>
<dbReference type="Gene3D" id="3.80.10.10">
    <property type="entry name" value="Ribonuclease Inhibitor"/>
    <property type="match status" value="3"/>
</dbReference>
<keyword evidence="17" id="KW-1185">Reference proteome</keyword>
<evidence type="ECO:0000256" key="9">
    <source>
        <dbReference type="ARBA" id="ARBA00022989"/>
    </source>
</evidence>
<comment type="subcellular location">
    <subcellularLocation>
        <location evidence="1">Cell membrane</location>
        <topology evidence="1">Single-pass type I membrane protein</topology>
    </subcellularLocation>
</comment>
<evidence type="ECO:0000256" key="12">
    <source>
        <dbReference type="ARBA" id="ARBA00023180"/>
    </source>
</evidence>
<evidence type="ECO:0000256" key="7">
    <source>
        <dbReference type="ARBA" id="ARBA00022741"/>
    </source>
</evidence>
<dbReference type="SMART" id="SM00369">
    <property type="entry name" value="LRR_TYP"/>
    <property type="match status" value="8"/>
</dbReference>
<dbReference type="PROSITE" id="PS00107">
    <property type="entry name" value="PROTEIN_KINASE_ATP"/>
    <property type="match status" value="1"/>
</dbReference>
<organism evidence="16 17">
    <name type="scientific">Sphenostylis stenocarpa</name>
    <dbReference type="NCBI Taxonomy" id="92480"/>
    <lineage>
        <taxon>Eukaryota</taxon>
        <taxon>Viridiplantae</taxon>
        <taxon>Streptophyta</taxon>
        <taxon>Embryophyta</taxon>
        <taxon>Tracheophyta</taxon>
        <taxon>Spermatophyta</taxon>
        <taxon>Magnoliopsida</taxon>
        <taxon>eudicotyledons</taxon>
        <taxon>Gunneridae</taxon>
        <taxon>Pentapetalae</taxon>
        <taxon>rosids</taxon>
        <taxon>fabids</taxon>
        <taxon>Fabales</taxon>
        <taxon>Fabaceae</taxon>
        <taxon>Papilionoideae</taxon>
        <taxon>50 kb inversion clade</taxon>
        <taxon>NPAAA clade</taxon>
        <taxon>indigoferoid/millettioid clade</taxon>
        <taxon>Phaseoleae</taxon>
        <taxon>Sphenostylis</taxon>
    </lineage>
</organism>
<dbReference type="InterPro" id="IPR011009">
    <property type="entry name" value="Kinase-like_dom_sf"/>
</dbReference>
<dbReference type="FunFam" id="1.10.510.10:FF:000267">
    <property type="entry name" value="probable LRR receptor-like serine/threonine-protein kinase IRK"/>
    <property type="match status" value="1"/>
</dbReference>
<feature type="transmembrane region" description="Helical" evidence="14">
    <location>
        <begin position="674"/>
        <end position="702"/>
    </location>
</feature>
<keyword evidence="9 14" id="KW-1133">Transmembrane helix</keyword>
<dbReference type="InterPro" id="IPR013210">
    <property type="entry name" value="LRR_N_plant-typ"/>
</dbReference>
<sequence length="1036" mass="112026">MEMEYVFGGEVFVKCPKPPATLEARVGGRVCLLAACNTPEKVTPVFKYSSSNHPSYCATVSRVKKKLPLLFVSMCALFLVLLAPVMFVISVDPGFNDDVLGLIVFKAGLEDPKRKLSSWNEDDNSPCNWEGVKCDPSSNRVTALVLDGFSLSGHVDRGLLRLQFLQILSLSRNNFTGPINPDLPRLGSLQAVDFSDNNLSGEIPEGFFQQCGSLRIVSFAKNNLTGKIPESLSSCSNLATVNFSSNQLHGELPNGVWFLRGLQSLDLSDNLLEGEIPQGIQNLFDMRELSLQKNRFSGRLPGDIGGCLLLKSLDLSGNFLSGELPQSMQRLTSCTALSLQGNSLTGGIPDWIGELKNLETLDLSANGFSGWIPKTLGNLDSLHRLNLSRNQLSGNLPDSMLNCTKLLALDVSHNNLAGHVPSWIFKMGVQSISFSGNGFSKSNYPALKSTPTSYHGLEVLDLSFNAFSGGLPSDIGGLSSLQVLNISTNNISGSIPVGIGELKSLYIIDLSDNKLNGSIPSEIEGAVSLSELRLQKNFLGGRIPAQIDKCSSLTFLILSHNKLTGSIPATIANLTNLQYVDLSWNELSGSLPKELTLLSHLFTFNVSYNHLEGELPVGGFFNTISSSSVSGNSLLCGSVVNHSCPSVHPKPIVLNPNSSGSNSSISSQNHRHKIILSISALIAIGAAAFIAIGVVAVTVLNIHVRSSMQRMPATFAFSGGEDCTGSPANDPNYGKLVMFSGDADFADGAHNLLNKESEIGRGGFGVVYRTFLRDGHAVAIKKLTVSSLIKSQEDFEREVKKLGNIRHSNLVALEGYYWTSSLQLLIYEFLSTGSLHKLLHDDNSKTVFSWPQRFKIILGMAKGLAHLHQMNIIHYNLKSTNVLIDCSGEPKVGDFGLVKLLPMLDHCVLSSKIQSALGYMAPEFACRTVKITEKCDIYGFGILVLEVVTGKRPVEYMEDDVVVLCDMVRGALEEGKVDQCVDGRLLGNFAAEEAIPVIKLGLICASQVPSNRPDMAEVVNILELIQCPSEGLEELG</sequence>
<dbReference type="SUPFAM" id="SSF56112">
    <property type="entry name" value="Protein kinase-like (PK-like)"/>
    <property type="match status" value="1"/>
</dbReference>
<protein>
    <recommendedName>
        <fullName evidence="15">Protein kinase domain-containing protein</fullName>
    </recommendedName>
</protein>
<keyword evidence="5" id="KW-0732">Signal</keyword>
<evidence type="ECO:0000256" key="10">
    <source>
        <dbReference type="ARBA" id="ARBA00023136"/>
    </source>
</evidence>
<dbReference type="InterPro" id="IPR003591">
    <property type="entry name" value="Leu-rich_rpt_typical-subtyp"/>
</dbReference>
<dbReference type="GO" id="GO:0033612">
    <property type="term" value="F:receptor serine/threonine kinase binding"/>
    <property type="evidence" value="ECO:0007669"/>
    <property type="project" value="TreeGrafter"/>
</dbReference>